<dbReference type="GeneTree" id="ENSGT00390000011514"/>
<dbReference type="Ensembl" id="ENSJJAT00000016063.1">
    <property type="protein sequence ID" value="ENSJJAP00000009614.1"/>
    <property type="gene ID" value="ENSJJAG00000013433.1"/>
</dbReference>
<evidence type="ECO:0000313" key="3">
    <source>
        <dbReference type="Ensembl" id="ENSJJAP00000009614.1"/>
    </source>
</evidence>
<organism evidence="3 4">
    <name type="scientific">Jaculus jaculus</name>
    <name type="common">Lesser Egyptian jerboa</name>
    <dbReference type="NCBI Taxonomy" id="51337"/>
    <lineage>
        <taxon>Eukaryota</taxon>
        <taxon>Metazoa</taxon>
        <taxon>Chordata</taxon>
        <taxon>Craniata</taxon>
        <taxon>Vertebrata</taxon>
        <taxon>Euteleostomi</taxon>
        <taxon>Mammalia</taxon>
        <taxon>Eutheria</taxon>
        <taxon>Euarchontoglires</taxon>
        <taxon>Glires</taxon>
        <taxon>Rodentia</taxon>
        <taxon>Myomorpha</taxon>
        <taxon>Dipodoidea</taxon>
        <taxon>Dipodidae</taxon>
        <taxon>Dipodinae</taxon>
        <taxon>Jaculus</taxon>
    </lineage>
</organism>
<dbReference type="PANTHER" id="PTHR28604:SF2">
    <property type="entry name" value="RIKEN CDNA 2610028H24 GENE"/>
    <property type="match status" value="1"/>
</dbReference>
<dbReference type="PANTHER" id="PTHR28604">
    <property type="match status" value="1"/>
</dbReference>
<reference evidence="3" key="2">
    <citation type="submission" date="2025-09" db="UniProtKB">
        <authorList>
            <consortium name="Ensembl"/>
        </authorList>
    </citation>
    <scope>IDENTIFICATION</scope>
</reference>
<dbReference type="InterPro" id="IPR027904">
    <property type="entry name" value="DUF4587"/>
</dbReference>
<evidence type="ECO:0000256" key="1">
    <source>
        <dbReference type="SAM" id="MobiDB-lite"/>
    </source>
</evidence>
<dbReference type="Pfam" id="PF15248">
    <property type="entry name" value="DUF4587"/>
    <property type="match status" value="1"/>
</dbReference>
<gene>
    <name evidence="3" type="primary">C5H21orf58</name>
</gene>
<dbReference type="AlphaFoldDB" id="A0A8C5KJG4"/>
<name>A0A8C5KJG4_JACJA</name>
<dbReference type="Proteomes" id="UP000694385">
    <property type="component" value="Unassembled WGS sequence"/>
</dbReference>
<accession>A0A8C5KJG4</accession>
<dbReference type="OMA" id="LKPHHIY"/>
<evidence type="ECO:0000313" key="4">
    <source>
        <dbReference type="Proteomes" id="UP000694385"/>
    </source>
</evidence>
<proteinExistence type="predicted"/>
<reference evidence="3" key="1">
    <citation type="submission" date="2025-08" db="UniProtKB">
        <authorList>
            <consortium name="Ensembl"/>
        </authorList>
    </citation>
    <scope>IDENTIFICATION</scope>
</reference>
<protein>
    <submittedName>
        <fullName evidence="3">RIKEN cDNA 2610028H24 gene</fullName>
    </submittedName>
</protein>
<sequence>VMMDSSVADQMTRLTLKLLEQKLEQERESVDKSEHWDRPDTALQSALRRRKDLLQRLWEQQLMDEYRPAHAWREPHKRAPMPALHPDVPPAGIFPAASSTPPLPSEPPRIIQHPMVEMMLMQNAQMHQILMQNMMLKALPPGFQGPHPSLQDPRWARLGTLRAERQKPSPVHHHHHYAPPASLQAGAAPGTPVGYSGWLPVVSATALPPVAGFLPPANHITSDCSSARP</sequence>
<feature type="domain" description="DUF4587" evidence="2">
    <location>
        <begin position="111"/>
        <end position="177"/>
    </location>
</feature>
<dbReference type="InterPro" id="IPR038915">
    <property type="entry name" value="PRR29-like"/>
</dbReference>
<evidence type="ECO:0000259" key="2">
    <source>
        <dbReference type="Pfam" id="PF15248"/>
    </source>
</evidence>
<keyword evidence="4" id="KW-1185">Reference proteome</keyword>
<feature type="region of interest" description="Disordered" evidence="1">
    <location>
        <begin position="165"/>
        <end position="185"/>
    </location>
</feature>